<protein>
    <submittedName>
        <fullName evidence="2">Class I SAM-dependent methyltransferase</fullName>
        <ecNumber evidence="2">2.1.1.-</ecNumber>
    </submittedName>
</protein>
<dbReference type="Pfam" id="PF08241">
    <property type="entry name" value="Methyltransf_11"/>
    <property type="match status" value="1"/>
</dbReference>
<dbReference type="InterPro" id="IPR013216">
    <property type="entry name" value="Methyltransf_11"/>
</dbReference>
<gene>
    <name evidence="2" type="ORF">ACFSW4_03040</name>
</gene>
<dbReference type="Proteomes" id="UP001597452">
    <property type="component" value="Unassembled WGS sequence"/>
</dbReference>
<keyword evidence="2" id="KW-0489">Methyltransferase</keyword>
<keyword evidence="3" id="KW-1185">Reference proteome</keyword>
<accession>A0ABW5Q7N3</accession>
<dbReference type="InterPro" id="IPR029063">
    <property type="entry name" value="SAM-dependent_MTases_sf"/>
</dbReference>
<dbReference type="SUPFAM" id="SSF53335">
    <property type="entry name" value="S-adenosyl-L-methionine-dependent methyltransferases"/>
    <property type="match status" value="1"/>
</dbReference>
<comment type="caution">
    <text evidence="2">The sequence shown here is derived from an EMBL/GenBank/DDBJ whole genome shotgun (WGS) entry which is preliminary data.</text>
</comment>
<reference evidence="3" key="1">
    <citation type="journal article" date="2019" name="Int. J. Syst. Evol. Microbiol.">
        <title>The Global Catalogue of Microorganisms (GCM) 10K type strain sequencing project: providing services to taxonomists for standard genome sequencing and annotation.</title>
        <authorList>
            <consortium name="The Broad Institute Genomics Platform"/>
            <consortium name="The Broad Institute Genome Sequencing Center for Infectious Disease"/>
            <person name="Wu L."/>
            <person name="Ma J."/>
        </authorList>
    </citation>
    <scope>NUCLEOTIDE SEQUENCE [LARGE SCALE GENOMIC DNA]</scope>
    <source>
        <strain evidence="3">TISTR 1571</strain>
    </source>
</reference>
<dbReference type="GO" id="GO:0008168">
    <property type="term" value="F:methyltransferase activity"/>
    <property type="evidence" value="ECO:0007669"/>
    <property type="project" value="UniProtKB-KW"/>
</dbReference>
<sequence length="207" mass="24327">MSVNYIQQLLESYNQKASERDSNQIQEWKVRERENFMKYLSDEKVTNLLEIGAGPGKDSQFFNQQGLATFSTDLSPEMVKICRNKGLEAEVMNFSNLQFANEQFDAVWALNCLLHVPKQELRDVLLEIKRVMNPGALFYMGVYGGYNHEGIWEEDFYRPKRFFSFFEANELREILSTIFEIEYFNIISKEVIGRDLEFQSVILRKVN</sequence>
<evidence type="ECO:0000259" key="1">
    <source>
        <dbReference type="Pfam" id="PF08241"/>
    </source>
</evidence>
<dbReference type="GO" id="GO:0032259">
    <property type="term" value="P:methylation"/>
    <property type="evidence" value="ECO:0007669"/>
    <property type="project" value="UniProtKB-KW"/>
</dbReference>
<proteinExistence type="predicted"/>
<dbReference type="EMBL" id="JBHUMZ010000011">
    <property type="protein sequence ID" value="MFD2637851.1"/>
    <property type="molecule type" value="Genomic_DNA"/>
</dbReference>
<name>A0ABW5Q7N3_9BACI</name>
<dbReference type="CDD" id="cd02440">
    <property type="entry name" value="AdoMet_MTases"/>
    <property type="match status" value="1"/>
</dbReference>
<evidence type="ECO:0000313" key="3">
    <source>
        <dbReference type="Proteomes" id="UP001597452"/>
    </source>
</evidence>
<feature type="domain" description="Methyltransferase type 11" evidence="1">
    <location>
        <begin position="49"/>
        <end position="139"/>
    </location>
</feature>
<evidence type="ECO:0000313" key="2">
    <source>
        <dbReference type="EMBL" id="MFD2637851.1"/>
    </source>
</evidence>
<dbReference type="Gene3D" id="3.40.50.150">
    <property type="entry name" value="Vaccinia Virus protein VP39"/>
    <property type="match status" value="1"/>
</dbReference>
<dbReference type="PANTHER" id="PTHR43861">
    <property type="entry name" value="TRANS-ACONITATE 2-METHYLTRANSFERASE-RELATED"/>
    <property type="match status" value="1"/>
</dbReference>
<organism evidence="2 3">
    <name type="scientific">Piscibacillus salipiscarius</name>
    <dbReference type="NCBI Taxonomy" id="299480"/>
    <lineage>
        <taxon>Bacteria</taxon>
        <taxon>Bacillati</taxon>
        <taxon>Bacillota</taxon>
        <taxon>Bacilli</taxon>
        <taxon>Bacillales</taxon>
        <taxon>Bacillaceae</taxon>
        <taxon>Piscibacillus</taxon>
    </lineage>
</organism>
<dbReference type="PANTHER" id="PTHR43861:SF1">
    <property type="entry name" value="TRANS-ACONITATE 2-METHYLTRANSFERASE"/>
    <property type="match status" value="1"/>
</dbReference>
<dbReference type="RefSeq" id="WP_054752270.1">
    <property type="nucleotide sequence ID" value="NZ_JBHUMZ010000011.1"/>
</dbReference>
<dbReference type="EC" id="2.1.1.-" evidence="2"/>
<keyword evidence="2" id="KW-0808">Transferase</keyword>